<proteinExistence type="inferred from homology"/>
<evidence type="ECO:0000256" key="5">
    <source>
        <dbReference type="RuleBase" id="RU367124"/>
    </source>
</evidence>
<protein>
    <recommendedName>
        <fullName evidence="5">RxLR effector protein</fullName>
    </recommendedName>
</protein>
<dbReference type="VEuPathDB" id="FungiDB:PITG_15712"/>
<dbReference type="HOGENOM" id="CLU_1869160_0_0_1"/>
<keyword evidence="7" id="KW-1185">Reference proteome</keyword>
<dbReference type="AlphaFoldDB" id="D0NSE0"/>
<sequence length="137" mass="15536">MHVYFILLVFAAAAIVGIGNAKVSTTIELLSPTVLSGARDKAHITDTVKRFLRRHEPFENEGIVQDKNKCIEERFALVRTTDSLLNPKQLDAALYNKPLRKALLKRWIAASVDARLRAVSKLATDWRYRKYARLVTS</sequence>
<evidence type="ECO:0000256" key="4">
    <source>
        <dbReference type="ARBA" id="ARBA00022729"/>
    </source>
</evidence>
<dbReference type="Pfam" id="PF16810">
    <property type="entry name" value="RXLR"/>
    <property type="match status" value="1"/>
</dbReference>
<evidence type="ECO:0000256" key="2">
    <source>
        <dbReference type="ARBA" id="ARBA00010400"/>
    </source>
</evidence>
<comment type="subcellular location">
    <subcellularLocation>
        <location evidence="1 5">Secreted</location>
    </subcellularLocation>
</comment>
<keyword evidence="3 5" id="KW-0964">Secreted</keyword>
<accession>D0NSE0</accession>
<comment type="domain">
    <text evidence="5">The RxLR-dEER motif acts to carry the protein into the host cell cytoplasm through binding to cell surface phosphatidylinositol-3-phosphate.</text>
</comment>
<reference evidence="7" key="1">
    <citation type="journal article" date="2009" name="Nature">
        <title>Genome sequence and analysis of the Irish potato famine pathogen Phytophthora infestans.</title>
        <authorList>
            <consortium name="The Broad Institute Genome Sequencing Platform"/>
            <person name="Haas B.J."/>
            <person name="Kamoun S."/>
            <person name="Zody M.C."/>
            <person name="Jiang R.H."/>
            <person name="Handsaker R.E."/>
            <person name="Cano L.M."/>
            <person name="Grabherr M."/>
            <person name="Kodira C.D."/>
            <person name="Raffaele S."/>
            <person name="Torto-Alalibo T."/>
            <person name="Bozkurt T.O."/>
            <person name="Ah-Fong A.M."/>
            <person name="Alvarado L."/>
            <person name="Anderson V.L."/>
            <person name="Armstrong M.R."/>
            <person name="Avrova A."/>
            <person name="Baxter L."/>
            <person name="Beynon J."/>
            <person name="Boevink P.C."/>
            <person name="Bollmann S.R."/>
            <person name="Bos J.I."/>
            <person name="Bulone V."/>
            <person name="Cai G."/>
            <person name="Cakir C."/>
            <person name="Carrington J.C."/>
            <person name="Chawner M."/>
            <person name="Conti L."/>
            <person name="Costanzo S."/>
            <person name="Ewan R."/>
            <person name="Fahlgren N."/>
            <person name="Fischbach M.A."/>
            <person name="Fugelstad J."/>
            <person name="Gilroy E.M."/>
            <person name="Gnerre S."/>
            <person name="Green P.J."/>
            <person name="Grenville-Briggs L.J."/>
            <person name="Griffith J."/>
            <person name="Grunwald N.J."/>
            <person name="Horn K."/>
            <person name="Horner N.R."/>
            <person name="Hu C.H."/>
            <person name="Huitema E."/>
            <person name="Jeong D.H."/>
            <person name="Jones A.M."/>
            <person name="Jones J.D."/>
            <person name="Jones R.W."/>
            <person name="Karlsson E.K."/>
            <person name="Kunjeti S.G."/>
            <person name="Lamour K."/>
            <person name="Liu Z."/>
            <person name="Ma L."/>
            <person name="Maclean D."/>
            <person name="Chibucos M.C."/>
            <person name="McDonald H."/>
            <person name="McWalters J."/>
            <person name="Meijer H.J."/>
            <person name="Morgan W."/>
            <person name="Morris P.F."/>
            <person name="Munro C.A."/>
            <person name="O'Neill K."/>
            <person name="Ospina-Giraldo M."/>
            <person name="Pinzon A."/>
            <person name="Pritchard L."/>
            <person name="Ramsahoye B."/>
            <person name="Ren Q."/>
            <person name="Restrepo S."/>
            <person name="Roy S."/>
            <person name="Sadanandom A."/>
            <person name="Savidor A."/>
            <person name="Schornack S."/>
            <person name="Schwartz D.C."/>
            <person name="Schumann U.D."/>
            <person name="Schwessinger B."/>
            <person name="Seyer L."/>
            <person name="Sharpe T."/>
            <person name="Silvar C."/>
            <person name="Song J."/>
            <person name="Studholme D.J."/>
            <person name="Sykes S."/>
            <person name="Thines M."/>
            <person name="van de Vondervoort P.J."/>
            <person name="Phuntumart V."/>
            <person name="Wawra S."/>
            <person name="Weide R."/>
            <person name="Win J."/>
            <person name="Young C."/>
            <person name="Zhou S."/>
            <person name="Fry W."/>
            <person name="Meyers B.C."/>
            <person name="van West P."/>
            <person name="Ristaino J."/>
            <person name="Govers F."/>
            <person name="Birch P.R."/>
            <person name="Whisson S.C."/>
            <person name="Judelson H.S."/>
            <person name="Nusbaum C."/>
        </authorList>
    </citation>
    <scope>NUCLEOTIDE SEQUENCE [LARGE SCALE GENOMIC DNA]</scope>
    <source>
        <strain evidence="7">T30-4</strain>
    </source>
</reference>
<name>D0NSE0_PHYIT</name>
<dbReference type="KEGG" id="pif:PITG_15712"/>
<evidence type="ECO:0000313" key="6">
    <source>
        <dbReference type="EMBL" id="EEY64485.1"/>
    </source>
</evidence>
<dbReference type="Proteomes" id="UP000006643">
    <property type="component" value="Unassembled WGS sequence"/>
</dbReference>
<keyword evidence="4 5" id="KW-0732">Signal</keyword>
<comment type="similarity">
    <text evidence="2 5">Belongs to the RxLR effector family.</text>
</comment>
<dbReference type="GO" id="GO:0005576">
    <property type="term" value="C:extracellular region"/>
    <property type="evidence" value="ECO:0007669"/>
    <property type="project" value="UniProtKB-SubCell"/>
</dbReference>
<dbReference type="RefSeq" id="XP_002897988.1">
    <property type="nucleotide sequence ID" value="XM_002897942.1"/>
</dbReference>
<evidence type="ECO:0000313" key="7">
    <source>
        <dbReference type="Proteomes" id="UP000006643"/>
    </source>
</evidence>
<organism evidence="6 7">
    <name type="scientific">Phytophthora infestans (strain T30-4)</name>
    <name type="common">Potato late blight agent</name>
    <dbReference type="NCBI Taxonomy" id="403677"/>
    <lineage>
        <taxon>Eukaryota</taxon>
        <taxon>Sar</taxon>
        <taxon>Stramenopiles</taxon>
        <taxon>Oomycota</taxon>
        <taxon>Peronosporomycetes</taxon>
        <taxon>Peronosporales</taxon>
        <taxon>Peronosporaceae</taxon>
        <taxon>Phytophthora</taxon>
    </lineage>
</organism>
<dbReference type="InterPro" id="IPR031825">
    <property type="entry name" value="RXLR"/>
</dbReference>
<evidence type="ECO:0000256" key="1">
    <source>
        <dbReference type="ARBA" id="ARBA00004613"/>
    </source>
</evidence>
<comment type="function">
    <text evidence="5">Effector that suppresses plant defense responses during pathogen infection.</text>
</comment>
<dbReference type="InParanoid" id="D0NSE0"/>
<dbReference type="EMBL" id="DS028157">
    <property type="protein sequence ID" value="EEY64485.1"/>
    <property type="molecule type" value="Genomic_DNA"/>
</dbReference>
<feature type="signal peptide" evidence="5">
    <location>
        <begin position="1"/>
        <end position="21"/>
    </location>
</feature>
<dbReference type="OrthoDB" id="141311at2759"/>
<gene>
    <name evidence="6" type="ORF">PITG_15712</name>
</gene>
<feature type="chain" id="PRO_5028508768" description="RxLR effector protein" evidence="5">
    <location>
        <begin position="22"/>
        <end position="137"/>
    </location>
</feature>
<evidence type="ECO:0000256" key="3">
    <source>
        <dbReference type="ARBA" id="ARBA00022525"/>
    </source>
</evidence>
<dbReference type="GeneID" id="9475458"/>